<organism evidence="1 2">
    <name type="scientific">Trifolium pratense</name>
    <name type="common">Red clover</name>
    <dbReference type="NCBI Taxonomy" id="57577"/>
    <lineage>
        <taxon>Eukaryota</taxon>
        <taxon>Viridiplantae</taxon>
        <taxon>Streptophyta</taxon>
        <taxon>Embryophyta</taxon>
        <taxon>Tracheophyta</taxon>
        <taxon>Spermatophyta</taxon>
        <taxon>Magnoliopsida</taxon>
        <taxon>eudicotyledons</taxon>
        <taxon>Gunneridae</taxon>
        <taxon>Pentapetalae</taxon>
        <taxon>rosids</taxon>
        <taxon>fabids</taxon>
        <taxon>Fabales</taxon>
        <taxon>Fabaceae</taxon>
        <taxon>Papilionoideae</taxon>
        <taxon>50 kb inversion clade</taxon>
        <taxon>NPAAA clade</taxon>
        <taxon>Hologalegina</taxon>
        <taxon>IRL clade</taxon>
        <taxon>Trifolieae</taxon>
        <taxon>Trifolium</taxon>
    </lineage>
</organism>
<proteinExistence type="predicted"/>
<gene>
    <name evidence="1" type="ORF">MILVUS5_LOCUS1394</name>
</gene>
<keyword evidence="2" id="KW-1185">Reference proteome</keyword>
<dbReference type="EMBL" id="CASHSV030000001">
    <property type="protein sequence ID" value="CAJ2629397.1"/>
    <property type="molecule type" value="Genomic_DNA"/>
</dbReference>
<dbReference type="Proteomes" id="UP001177021">
    <property type="component" value="Unassembled WGS sequence"/>
</dbReference>
<reference evidence="1" key="1">
    <citation type="submission" date="2023-10" db="EMBL/GenBank/DDBJ databases">
        <authorList>
            <person name="Rodriguez Cubillos JULIANA M."/>
            <person name="De Vega J."/>
        </authorList>
    </citation>
    <scope>NUCLEOTIDE SEQUENCE</scope>
</reference>
<name>A0ACB0IBI1_TRIPR</name>
<sequence length="751" mass="85208">MTEHRLMSDAQFKERVERRNKRLDRIDFLLEALLQKQNGSKSSFRGAMNSSQETLRQPFRSNHIFHVAESSRKFKQSMAELSRENPIAKPSTPYLDSLVANLPIIAANIDKSSTANAQRNKEIPRADEFMVQSEPKSMVNTIGDCIGKIVESPLNKALPVTTIFSSSQDLISTHFFPNEDSAISDSEHTDAINKDVMRNQGLSLHSEIPHALHFMSIGNKQASSLEPKFQLHCDKILVEHTVVPLTASIQTCLSYVRQNVPTHSPPPKPPDCALLNPLLSLELPNGVPVENHLMSPPPLKPPDHNFQLKQGEFQVTRIPAVPPLPPEPPDLCFGGVSILRPYCTSPYHAYHILRRENIFEQFHAYNYSNIILQLNSAFTQTLVELFPTFLAPRIVTPWTHLIESATLVFTTSTKHRTVGSKWNSLLEFSHYMHCYIHKFDSNLSSEPSPTAIVVPNNSANLAILIEKWLHKMKWCTSLCGNTIQLIENLQATLNADVLLHNCGVCDMSKMILDCSNYLIVGYIKTGVLERKVLLSFELVPKCWMVVMIQVDYGDFDFMRLNGGCAYCVLKLKKRDITSYSSSNVLSQFNLIHYYLWTTHLSIWLSKFNIQGNIGDSYGLCVLVEHVLFYHLCANFEGLNGENKCENEGCILDIVATHVEYFFMSHKKFHKLFGFWLWLLGDNLIFLTTLSKKWEPGGDGYYFHAEDSLQFKQWDPGKICVVINFYNLEDKVGFKGEGIVMNPPIWIGPNKS</sequence>
<protein>
    <submittedName>
        <fullName evidence="1">Uncharacterized protein</fullName>
    </submittedName>
</protein>
<evidence type="ECO:0000313" key="1">
    <source>
        <dbReference type="EMBL" id="CAJ2629397.1"/>
    </source>
</evidence>
<evidence type="ECO:0000313" key="2">
    <source>
        <dbReference type="Proteomes" id="UP001177021"/>
    </source>
</evidence>
<comment type="caution">
    <text evidence="1">The sequence shown here is derived from an EMBL/GenBank/DDBJ whole genome shotgun (WGS) entry which is preliminary data.</text>
</comment>
<accession>A0ACB0IBI1</accession>